<keyword evidence="3" id="KW-0677">Repeat</keyword>
<evidence type="ECO:0000256" key="6">
    <source>
        <dbReference type="PROSITE-ProRule" id="PRU00259"/>
    </source>
</evidence>
<dbReference type="KEGG" id="goe:100897814"/>
<feature type="compositionally biased region" description="Polar residues" evidence="7">
    <location>
        <begin position="1"/>
        <end position="11"/>
    </location>
</feature>
<dbReference type="InterPro" id="IPR016024">
    <property type="entry name" value="ARM-type_fold"/>
</dbReference>
<evidence type="ECO:0000256" key="1">
    <source>
        <dbReference type="ARBA" id="ARBA00010394"/>
    </source>
</evidence>
<dbReference type="Proteomes" id="UP000694867">
    <property type="component" value="Unplaced"/>
</dbReference>
<reference evidence="10" key="1">
    <citation type="submission" date="2025-08" db="UniProtKB">
        <authorList>
            <consortium name="RefSeq"/>
        </authorList>
    </citation>
    <scope>IDENTIFICATION</scope>
</reference>
<evidence type="ECO:0000256" key="4">
    <source>
        <dbReference type="ARBA" id="ARBA00022927"/>
    </source>
</evidence>
<evidence type="ECO:0000256" key="5">
    <source>
        <dbReference type="PIRNR" id="PIRNR005673"/>
    </source>
</evidence>
<dbReference type="PROSITE" id="PS50176">
    <property type="entry name" value="ARM_REPEAT"/>
    <property type="match status" value="1"/>
</dbReference>
<name>A0AAJ6VW27_9ACAR</name>
<dbReference type="InterPro" id="IPR000225">
    <property type="entry name" value="Armadillo"/>
</dbReference>
<dbReference type="RefSeq" id="XP_003739017.1">
    <property type="nucleotide sequence ID" value="XM_003738969.2"/>
</dbReference>
<dbReference type="InterPro" id="IPR036975">
    <property type="entry name" value="Importin-a_IBB_sf"/>
</dbReference>
<accession>A0AAJ6VW27</accession>
<dbReference type="PROSITE" id="PS51214">
    <property type="entry name" value="IBB"/>
    <property type="match status" value="1"/>
</dbReference>
<dbReference type="InterPro" id="IPR032413">
    <property type="entry name" value="Arm_3"/>
</dbReference>
<keyword evidence="4 5" id="KW-0653">Protein transport</keyword>
<evidence type="ECO:0000313" key="9">
    <source>
        <dbReference type="Proteomes" id="UP000694867"/>
    </source>
</evidence>
<dbReference type="SUPFAM" id="SSF48371">
    <property type="entry name" value="ARM repeat"/>
    <property type="match status" value="1"/>
</dbReference>
<keyword evidence="2 5" id="KW-0813">Transport</keyword>
<dbReference type="Pfam" id="PF16186">
    <property type="entry name" value="Arm_3"/>
    <property type="match status" value="1"/>
</dbReference>
<proteinExistence type="inferred from homology"/>
<feature type="region of interest" description="Disordered" evidence="7">
    <location>
        <begin position="1"/>
        <end position="70"/>
    </location>
</feature>
<protein>
    <recommendedName>
        <fullName evidence="5">Importin subunit alpha</fullName>
    </recommendedName>
</protein>
<dbReference type="Gene3D" id="1.25.10.10">
    <property type="entry name" value="Leucine-rich Repeat Variant"/>
    <property type="match status" value="1"/>
</dbReference>
<dbReference type="GO" id="GO:0006607">
    <property type="term" value="P:NLS-bearing protein import into nucleus"/>
    <property type="evidence" value="ECO:0007669"/>
    <property type="project" value="UniProtKB-ARBA"/>
</dbReference>
<sequence length="530" mass="58496">MAPNDRLSQFKNRGKDLETNRNRRKDDVIELRKARKDEQLSKRRNVAMVEPTSDTDETDQLDQSSPQPGQNVAVTDIEKLVQGMHSNDLDEVYRSTHLARKILSRERNPPIDKFIAFNAVPRLVQLLERDDRPDLQFETAWALTNIASGNSEQTECVVKSGSCDHFIRLLSSPAINVAEQAVWALANIAGEGPAYRDMIIDLGVVPALTRLVKPTAAPSFLANVAWCLSNLCRNKNPPPPLHAIQACLPSVKQLLMHDSPSVVSDACWSLSYISDGDNDRIQMVLSLGILDRIVALARNSNDRNLAIPALRTLGNIVTGTDDQTQVVIDHGALLAFKHLLLHPTLNLRKEVSWALSNITAGRKEQVQAVIDNGLLSLLIDLLKNGDSRTQKEACWAVCNLTCSGTVEQIACLFKEGGMQPLVDMLGRQDTKITGVILDSIQNILRAADSLNRKEALCEILEEYGLVDHLERLQMHSNIEIYEMAAKLIEEHWGGEEDETAAPDSTTADGTEFDFNPNGSDGAGNPPPISF</sequence>
<dbReference type="InterPro" id="IPR024931">
    <property type="entry name" value="Importin_alpha"/>
</dbReference>
<dbReference type="GeneID" id="100897814"/>
<dbReference type="PANTHER" id="PTHR23316">
    <property type="entry name" value="IMPORTIN ALPHA"/>
    <property type="match status" value="1"/>
</dbReference>
<dbReference type="GO" id="GO:0005634">
    <property type="term" value="C:nucleus"/>
    <property type="evidence" value="ECO:0007669"/>
    <property type="project" value="UniProtKB-ARBA"/>
</dbReference>
<feature type="repeat" description="ARM" evidence="6">
    <location>
        <begin position="118"/>
        <end position="161"/>
    </location>
</feature>
<evidence type="ECO:0000256" key="2">
    <source>
        <dbReference type="ARBA" id="ARBA00022448"/>
    </source>
</evidence>
<evidence type="ECO:0000259" key="8">
    <source>
        <dbReference type="PROSITE" id="PS51214"/>
    </source>
</evidence>
<feature type="domain" description="IBB" evidence="8">
    <location>
        <begin position="1"/>
        <end position="53"/>
    </location>
</feature>
<dbReference type="GO" id="GO:0061608">
    <property type="term" value="F:nuclear import signal receptor activity"/>
    <property type="evidence" value="ECO:0007669"/>
    <property type="project" value="InterPro"/>
</dbReference>
<feature type="region of interest" description="Disordered" evidence="7">
    <location>
        <begin position="494"/>
        <end position="530"/>
    </location>
</feature>
<evidence type="ECO:0000256" key="7">
    <source>
        <dbReference type="SAM" id="MobiDB-lite"/>
    </source>
</evidence>
<dbReference type="SMART" id="SM00185">
    <property type="entry name" value="ARM"/>
    <property type="match status" value="8"/>
</dbReference>
<dbReference type="FunFam" id="1.25.10.10:FF:000009">
    <property type="entry name" value="Importin subunit alpha"/>
    <property type="match status" value="1"/>
</dbReference>
<dbReference type="GO" id="GO:0005737">
    <property type="term" value="C:cytoplasm"/>
    <property type="evidence" value="ECO:0007669"/>
    <property type="project" value="InterPro"/>
</dbReference>
<dbReference type="InterPro" id="IPR002652">
    <property type="entry name" value="Importin-a_IBB"/>
</dbReference>
<dbReference type="Gene3D" id="1.20.5.690">
    <property type="entry name" value="Importin-alpha, importin-beta-binding domain"/>
    <property type="match status" value="1"/>
</dbReference>
<feature type="compositionally biased region" description="Polar residues" evidence="7">
    <location>
        <begin position="61"/>
        <end position="70"/>
    </location>
</feature>
<keyword evidence="9" id="KW-1185">Reference proteome</keyword>
<dbReference type="Pfam" id="PF01749">
    <property type="entry name" value="IBB"/>
    <property type="match status" value="1"/>
</dbReference>
<dbReference type="PIRSF" id="PIRSF005673">
    <property type="entry name" value="Importin_alpha"/>
    <property type="match status" value="1"/>
</dbReference>
<dbReference type="Pfam" id="PF00514">
    <property type="entry name" value="Arm"/>
    <property type="match status" value="6"/>
</dbReference>
<evidence type="ECO:0000256" key="3">
    <source>
        <dbReference type="ARBA" id="ARBA00022737"/>
    </source>
</evidence>
<comment type="similarity">
    <text evidence="1 5">Belongs to the importin alpha family.</text>
</comment>
<evidence type="ECO:0000313" key="10">
    <source>
        <dbReference type="RefSeq" id="XP_003739017.1"/>
    </source>
</evidence>
<organism evidence="9 10">
    <name type="scientific">Galendromus occidentalis</name>
    <name type="common">western predatory mite</name>
    <dbReference type="NCBI Taxonomy" id="34638"/>
    <lineage>
        <taxon>Eukaryota</taxon>
        <taxon>Metazoa</taxon>
        <taxon>Ecdysozoa</taxon>
        <taxon>Arthropoda</taxon>
        <taxon>Chelicerata</taxon>
        <taxon>Arachnida</taxon>
        <taxon>Acari</taxon>
        <taxon>Parasitiformes</taxon>
        <taxon>Mesostigmata</taxon>
        <taxon>Gamasina</taxon>
        <taxon>Phytoseioidea</taxon>
        <taxon>Phytoseiidae</taxon>
        <taxon>Typhlodrominae</taxon>
        <taxon>Galendromus</taxon>
    </lineage>
</organism>
<dbReference type="InterPro" id="IPR011989">
    <property type="entry name" value="ARM-like"/>
</dbReference>
<gene>
    <name evidence="10" type="primary">LOC100897814</name>
</gene>
<dbReference type="AlphaFoldDB" id="A0AAJ6VW27"/>
<feature type="compositionally biased region" description="Basic and acidic residues" evidence="7">
    <location>
        <begin position="13"/>
        <end position="41"/>
    </location>
</feature>